<dbReference type="InterPro" id="IPR017439">
    <property type="entry name" value="Amidohydrolase"/>
</dbReference>
<evidence type="ECO:0000256" key="1">
    <source>
        <dbReference type="ARBA" id="ARBA00022801"/>
    </source>
</evidence>
<dbReference type="PIRSF" id="PIRSF005962">
    <property type="entry name" value="Pept_M20D_amidohydro"/>
    <property type="match status" value="1"/>
</dbReference>
<gene>
    <name evidence="4" type="ORF">GCM10022229_02340</name>
</gene>
<evidence type="ECO:0000259" key="3">
    <source>
        <dbReference type="Pfam" id="PF07687"/>
    </source>
</evidence>
<comment type="caution">
    <text evidence="4">The sequence shown here is derived from an EMBL/GenBank/DDBJ whole genome shotgun (WGS) entry which is preliminary data.</text>
</comment>
<dbReference type="NCBIfam" id="TIGR01891">
    <property type="entry name" value="amidohydrolases"/>
    <property type="match status" value="1"/>
</dbReference>
<dbReference type="CDD" id="cd05667">
    <property type="entry name" value="M20_Acy1-like"/>
    <property type="match status" value="1"/>
</dbReference>
<keyword evidence="2" id="KW-0732">Signal</keyword>
<dbReference type="PANTHER" id="PTHR11014:SF63">
    <property type="entry name" value="METALLOPEPTIDASE, PUTATIVE (AFU_ORTHOLOGUE AFUA_6G09600)-RELATED"/>
    <property type="match status" value="1"/>
</dbReference>
<dbReference type="InterPro" id="IPR002933">
    <property type="entry name" value="Peptidase_M20"/>
</dbReference>
<dbReference type="Gene3D" id="3.30.70.360">
    <property type="match status" value="1"/>
</dbReference>
<feature type="domain" description="Peptidase M20 dimerisation" evidence="3">
    <location>
        <begin position="230"/>
        <end position="327"/>
    </location>
</feature>
<dbReference type="InterPro" id="IPR011650">
    <property type="entry name" value="Peptidase_M20_dimer"/>
</dbReference>
<dbReference type="SUPFAM" id="SSF53187">
    <property type="entry name" value="Zn-dependent exopeptidases"/>
    <property type="match status" value="1"/>
</dbReference>
<reference evidence="5" key="1">
    <citation type="journal article" date="2019" name="Int. J. Syst. Evol. Microbiol.">
        <title>The Global Catalogue of Microorganisms (GCM) 10K type strain sequencing project: providing services to taxonomists for standard genome sequencing and annotation.</title>
        <authorList>
            <consortium name="The Broad Institute Genomics Platform"/>
            <consortium name="The Broad Institute Genome Sequencing Center for Infectious Disease"/>
            <person name="Wu L."/>
            <person name="Ma J."/>
        </authorList>
    </citation>
    <scope>NUCLEOTIDE SEQUENCE [LARGE SCALE GENOMIC DNA]</scope>
    <source>
        <strain evidence="5">JCM 16916</strain>
    </source>
</reference>
<dbReference type="Pfam" id="PF01546">
    <property type="entry name" value="Peptidase_M20"/>
    <property type="match status" value="1"/>
</dbReference>
<evidence type="ECO:0000256" key="2">
    <source>
        <dbReference type="SAM" id="SignalP"/>
    </source>
</evidence>
<evidence type="ECO:0000313" key="5">
    <source>
        <dbReference type="Proteomes" id="UP001501727"/>
    </source>
</evidence>
<feature type="chain" id="PRO_5046534493" evidence="2">
    <location>
        <begin position="24"/>
        <end position="446"/>
    </location>
</feature>
<name>A0ABP7M1S1_9GAMM</name>
<feature type="signal peptide" evidence="2">
    <location>
        <begin position="1"/>
        <end position="23"/>
    </location>
</feature>
<dbReference type="Gene3D" id="3.40.630.10">
    <property type="entry name" value="Zn peptidases"/>
    <property type="match status" value="1"/>
</dbReference>
<proteinExistence type="predicted"/>
<dbReference type="InterPro" id="IPR036264">
    <property type="entry name" value="Bact_exopeptidase_dim_dom"/>
</dbReference>
<evidence type="ECO:0000313" key="4">
    <source>
        <dbReference type="EMBL" id="GAA3913181.1"/>
    </source>
</evidence>
<organism evidence="4 5">
    <name type="scientific">Luteimonas lutimaris</name>
    <dbReference type="NCBI Taxonomy" id="698645"/>
    <lineage>
        <taxon>Bacteria</taxon>
        <taxon>Pseudomonadati</taxon>
        <taxon>Pseudomonadota</taxon>
        <taxon>Gammaproteobacteria</taxon>
        <taxon>Lysobacterales</taxon>
        <taxon>Lysobacteraceae</taxon>
        <taxon>Luteimonas</taxon>
    </lineage>
</organism>
<accession>A0ABP7M1S1</accession>
<dbReference type="Proteomes" id="UP001501727">
    <property type="component" value="Unassembled WGS sequence"/>
</dbReference>
<dbReference type="EMBL" id="BAAAZU010000001">
    <property type="protein sequence ID" value="GAA3913181.1"/>
    <property type="molecule type" value="Genomic_DNA"/>
</dbReference>
<dbReference type="SUPFAM" id="SSF55031">
    <property type="entry name" value="Bacterial exopeptidase dimerisation domain"/>
    <property type="match status" value="1"/>
</dbReference>
<keyword evidence="5" id="KW-1185">Reference proteome</keyword>
<dbReference type="Pfam" id="PF07687">
    <property type="entry name" value="M20_dimer"/>
    <property type="match status" value="1"/>
</dbReference>
<protein>
    <submittedName>
        <fullName evidence="4">M20 family metallopeptidase</fullName>
    </submittedName>
</protein>
<sequence length="446" mass="47040">MRLAHRISPLLLALLAGPLSAVAQEAAPAQRPEVAAAAQKLQQPVVDWRRDFHAHPELSNREERTSAAVAKHLRALGLEPRTGIAHHGVTAVIKGGKPGPKLALRADMDALPVTEQTGLPFASKVTTTFNGQQTGVMHACGHDAHTAILLGVADALVAMRDDLPGEVMLVFQPSEEGAPGDEEGGASLMLKEGLFKDFRPDAMFGLHVFSSVQAGQIAVRGGPLMAASDRFSITVNGRQTHGSAPWNGVDPIAASADLISTAQTIVSRRTNISKLPAVVTFGAIHGGIRYNIIPDSVEMVGTIRTFDDGMREDILADLKNVAEHVAAAHGATAQANVPDQTGNPVTYNDPDLTARMLPSLQAVVGTDNVYEPPLQMGAEDFAYYAKEVPSMFFFVGSTSEGIDPATAPSNHSPEFLLDESSLDIGLRAILQVTLDYLEGGAPAAGA</sequence>
<dbReference type="PANTHER" id="PTHR11014">
    <property type="entry name" value="PEPTIDASE M20 FAMILY MEMBER"/>
    <property type="match status" value="1"/>
</dbReference>
<keyword evidence="1" id="KW-0378">Hydrolase</keyword>
<dbReference type="RefSeq" id="WP_344758082.1">
    <property type="nucleotide sequence ID" value="NZ_BAAAZU010000001.1"/>
</dbReference>